<dbReference type="PROSITE" id="PS00463">
    <property type="entry name" value="ZN2_CY6_FUNGAL_1"/>
    <property type="match status" value="1"/>
</dbReference>
<keyword evidence="10" id="KW-1185">Reference proteome</keyword>
<dbReference type="InterPro" id="IPR036864">
    <property type="entry name" value="Zn2-C6_fun-type_DNA-bd_sf"/>
</dbReference>
<evidence type="ECO:0000256" key="7">
    <source>
        <dbReference type="ARBA" id="ARBA00023242"/>
    </source>
</evidence>
<sequence length="496" mass="54583">MPADAKLLRACTQCHSRKVKCDGAVPYCTPCFKSQRTSTCDTLDCVVWTHRNVLDREERHARLAARLDWLEAELSHCTGLSAADVETGTSIAARLARPEATSASDPLALELGLLALEAGSGLRRARYGYIDKVHRWSPILDLRRLLPAFDALYDPVSPSSPSSLEPLSRFSVFMVLALGRLDSQGATAQAQQQATDGFSPEEYLNAAVVSLDRVMMHSDLDAVAAALLLVLYGLSDPTHPSSPPFLFLGGRNPIDADPLAVNVWQWSGFALRLAVELGCSRPARPWQFDDAEKELRRRIWWTAYRLERTVAVRLGRVLSMRNQGIDADWPIQLEEVTPPCRLFEAPIRYSLRPALHLMRLARLLGDILESVYIARPLGRPSPSAEETLERPTSVHTVCLTSTRAAIVLAKTMLAKGELPRTWASLMRIAAPALNNPLQDGVIGQEADAGPSEAGWPLPAQVAHDAAWEGWEDFGLDSWAIDAVQSMLETGEPRMMG</sequence>
<keyword evidence="3" id="KW-0862">Zinc</keyword>
<dbReference type="GO" id="GO:0008270">
    <property type="term" value="F:zinc ion binding"/>
    <property type="evidence" value="ECO:0007669"/>
    <property type="project" value="InterPro"/>
</dbReference>
<evidence type="ECO:0000313" key="10">
    <source>
        <dbReference type="Proteomes" id="UP001342314"/>
    </source>
</evidence>
<dbReference type="InterPro" id="IPR052202">
    <property type="entry name" value="Yeast_MetPath_Reg"/>
</dbReference>
<accession>A0AAV5GQ35</accession>
<dbReference type="EMBL" id="BQKY01000008">
    <property type="protein sequence ID" value="GJN91369.1"/>
    <property type="molecule type" value="Genomic_DNA"/>
</dbReference>
<dbReference type="Pfam" id="PF00172">
    <property type="entry name" value="Zn_clus"/>
    <property type="match status" value="1"/>
</dbReference>
<keyword evidence="2" id="KW-0479">Metal-binding</keyword>
<dbReference type="GO" id="GO:0003677">
    <property type="term" value="F:DNA binding"/>
    <property type="evidence" value="ECO:0007669"/>
    <property type="project" value="UniProtKB-KW"/>
</dbReference>
<keyword evidence="7" id="KW-0539">Nucleus</keyword>
<dbReference type="Gene3D" id="4.10.240.10">
    <property type="entry name" value="Zn(2)-C6 fungal-type DNA-binding domain"/>
    <property type="match status" value="1"/>
</dbReference>
<proteinExistence type="predicted"/>
<keyword evidence="5" id="KW-0238">DNA-binding</keyword>
<comment type="subcellular location">
    <subcellularLocation>
        <location evidence="1">Nucleus</location>
    </subcellularLocation>
</comment>
<dbReference type="GO" id="GO:0006351">
    <property type="term" value="P:DNA-templated transcription"/>
    <property type="evidence" value="ECO:0007669"/>
    <property type="project" value="InterPro"/>
</dbReference>
<evidence type="ECO:0000256" key="2">
    <source>
        <dbReference type="ARBA" id="ARBA00022723"/>
    </source>
</evidence>
<dbReference type="AlphaFoldDB" id="A0AAV5GQ35"/>
<dbReference type="CDD" id="cd00067">
    <property type="entry name" value="GAL4"/>
    <property type="match status" value="1"/>
</dbReference>
<organism evidence="9 10">
    <name type="scientific">Rhodotorula paludigena</name>
    <dbReference type="NCBI Taxonomy" id="86838"/>
    <lineage>
        <taxon>Eukaryota</taxon>
        <taxon>Fungi</taxon>
        <taxon>Dikarya</taxon>
        <taxon>Basidiomycota</taxon>
        <taxon>Pucciniomycotina</taxon>
        <taxon>Microbotryomycetes</taxon>
        <taxon>Sporidiobolales</taxon>
        <taxon>Sporidiobolaceae</taxon>
        <taxon>Rhodotorula</taxon>
    </lineage>
</organism>
<dbReference type="Proteomes" id="UP001342314">
    <property type="component" value="Unassembled WGS sequence"/>
</dbReference>
<reference evidence="9 10" key="1">
    <citation type="submission" date="2021-12" db="EMBL/GenBank/DDBJ databases">
        <title>High titer production of polyol ester of fatty acids by Rhodotorula paludigena BS15 towards product separation-free biomass refinery.</title>
        <authorList>
            <person name="Mano J."/>
            <person name="Ono H."/>
            <person name="Tanaka T."/>
            <person name="Naito K."/>
            <person name="Sushida H."/>
            <person name="Ike M."/>
            <person name="Tokuyasu K."/>
            <person name="Kitaoka M."/>
        </authorList>
    </citation>
    <scope>NUCLEOTIDE SEQUENCE [LARGE SCALE GENOMIC DNA]</scope>
    <source>
        <strain evidence="9 10">BS15</strain>
    </source>
</reference>
<evidence type="ECO:0000256" key="4">
    <source>
        <dbReference type="ARBA" id="ARBA00023015"/>
    </source>
</evidence>
<protein>
    <recommendedName>
        <fullName evidence="8">Zn(2)-C6 fungal-type domain-containing protein</fullName>
    </recommendedName>
</protein>
<dbReference type="InterPro" id="IPR007219">
    <property type="entry name" value="XnlR_reg_dom"/>
</dbReference>
<dbReference type="PANTHER" id="PTHR47782:SF12">
    <property type="entry name" value="ZN(II)2CYS6 TRANSCRIPTION FACTOR (EUROFUNG)"/>
    <property type="match status" value="1"/>
</dbReference>
<feature type="domain" description="Zn(2)-C6 fungal-type" evidence="8">
    <location>
        <begin position="10"/>
        <end position="40"/>
    </location>
</feature>
<dbReference type="CDD" id="cd12148">
    <property type="entry name" value="fungal_TF_MHR"/>
    <property type="match status" value="1"/>
</dbReference>
<dbReference type="SMART" id="SM00906">
    <property type="entry name" value="Fungal_trans"/>
    <property type="match status" value="1"/>
</dbReference>
<dbReference type="GO" id="GO:0000981">
    <property type="term" value="F:DNA-binding transcription factor activity, RNA polymerase II-specific"/>
    <property type="evidence" value="ECO:0007669"/>
    <property type="project" value="InterPro"/>
</dbReference>
<keyword evidence="4" id="KW-0805">Transcription regulation</keyword>
<gene>
    <name evidence="9" type="ORF">Rhopal_004390-T1</name>
</gene>
<evidence type="ECO:0000259" key="8">
    <source>
        <dbReference type="PROSITE" id="PS50048"/>
    </source>
</evidence>
<dbReference type="Pfam" id="PF04082">
    <property type="entry name" value="Fungal_trans"/>
    <property type="match status" value="1"/>
</dbReference>
<dbReference type="InterPro" id="IPR001138">
    <property type="entry name" value="Zn2Cys6_DnaBD"/>
</dbReference>
<comment type="caution">
    <text evidence="9">The sequence shown here is derived from an EMBL/GenBank/DDBJ whole genome shotgun (WGS) entry which is preliminary data.</text>
</comment>
<evidence type="ECO:0000256" key="5">
    <source>
        <dbReference type="ARBA" id="ARBA00023125"/>
    </source>
</evidence>
<dbReference type="GO" id="GO:0005634">
    <property type="term" value="C:nucleus"/>
    <property type="evidence" value="ECO:0007669"/>
    <property type="project" value="UniProtKB-SubCell"/>
</dbReference>
<keyword evidence="6" id="KW-0804">Transcription</keyword>
<dbReference type="PROSITE" id="PS50048">
    <property type="entry name" value="ZN2_CY6_FUNGAL_2"/>
    <property type="match status" value="1"/>
</dbReference>
<evidence type="ECO:0000313" key="9">
    <source>
        <dbReference type="EMBL" id="GJN91369.1"/>
    </source>
</evidence>
<dbReference type="PANTHER" id="PTHR47782">
    <property type="entry name" value="ZN(II)2CYS6 TRANSCRIPTION FACTOR (EUROFUNG)-RELATED"/>
    <property type="match status" value="1"/>
</dbReference>
<evidence type="ECO:0000256" key="3">
    <source>
        <dbReference type="ARBA" id="ARBA00022833"/>
    </source>
</evidence>
<name>A0AAV5GQ35_9BASI</name>
<evidence type="ECO:0000256" key="6">
    <source>
        <dbReference type="ARBA" id="ARBA00023163"/>
    </source>
</evidence>
<evidence type="ECO:0000256" key="1">
    <source>
        <dbReference type="ARBA" id="ARBA00004123"/>
    </source>
</evidence>
<dbReference type="SUPFAM" id="SSF57701">
    <property type="entry name" value="Zn2/Cys6 DNA-binding domain"/>
    <property type="match status" value="1"/>
</dbReference>